<dbReference type="Proteomes" id="UP000593567">
    <property type="component" value="Unassembled WGS sequence"/>
</dbReference>
<proteinExistence type="predicted"/>
<protein>
    <submittedName>
        <fullName evidence="2">MFSD9</fullName>
    </submittedName>
</protein>
<dbReference type="EMBL" id="VXIV02001668">
    <property type="protein sequence ID" value="KAF6030815.1"/>
    <property type="molecule type" value="Genomic_DNA"/>
</dbReference>
<dbReference type="InterPro" id="IPR036259">
    <property type="entry name" value="MFS_trans_sf"/>
</dbReference>
<organism evidence="2 3">
    <name type="scientific">Bugula neritina</name>
    <name type="common">Brown bryozoan</name>
    <name type="synonym">Sertularia neritina</name>
    <dbReference type="NCBI Taxonomy" id="10212"/>
    <lineage>
        <taxon>Eukaryota</taxon>
        <taxon>Metazoa</taxon>
        <taxon>Spiralia</taxon>
        <taxon>Lophotrochozoa</taxon>
        <taxon>Bryozoa</taxon>
        <taxon>Gymnolaemata</taxon>
        <taxon>Cheilostomatida</taxon>
        <taxon>Flustrina</taxon>
        <taxon>Buguloidea</taxon>
        <taxon>Bugulidae</taxon>
        <taxon>Bugula</taxon>
    </lineage>
</organism>
<dbReference type="Gene3D" id="1.20.1250.20">
    <property type="entry name" value="MFS general substrate transporter like domains"/>
    <property type="match status" value="1"/>
</dbReference>
<feature type="transmembrane region" description="Helical" evidence="1">
    <location>
        <begin position="6"/>
        <end position="25"/>
    </location>
</feature>
<dbReference type="AlphaFoldDB" id="A0A7J7JY45"/>
<name>A0A7J7JY45_BUGNE</name>
<sequence length="152" mass="16588">MCSIGYLFLGAVTNLFVIGIIRVYLGIFKHPLNLIQSSLSDLTKGQSSNQESQALGYYQSACSLAFIVSPPIAGYLMQTEDGYFKIGLCVFVIYLVNTVLYWERNWVQNAVLLILRDVMAVFAAAAANVSSCTTTAANGIKNSGECMFAFID</sequence>
<keyword evidence="1" id="KW-0812">Transmembrane</keyword>
<dbReference type="SUPFAM" id="SSF103473">
    <property type="entry name" value="MFS general substrate transporter"/>
    <property type="match status" value="1"/>
</dbReference>
<evidence type="ECO:0000313" key="3">
    <source>
        <dbReference type="Proteomes" id="UP000593567"/>
    </source>
</evidence>
<evidence type="ECO:0000256" key="1">
    <source>
        <dbReference type="SAM" id="Phobius"/>
    </source>
</evidence>
<gene>
    <name evidence="2" type="ORF">EB796_010873</name>
</gene>
<evidence type="ECO:0000313" key="2">
    <source>
        <dbReference type="EMBL" id="KAF6030815.1"/>
    </source>
</evidence>
<keyword evidence="1" id="KW-1133">Transmembrane helix</keyword>
<feature type="transmembrane region" description="Helical" evidence="1">
    <location>
        <begin position="55"/>
        <end position="77"/>
    </location>
</feature>
<feature type="transmembrane region" description="Helical" evidence="1">
    <location>
        <begin position="83"/>
        <end position="102"/>
    </location>
</feature>
<reference evidence="2" key="1">
    <citation type="submission" date="2020-06" db="EMBL/GenBank/DDBJ databases">
        <title>Draft genome of Bugula neritina, a colonial animal packing powerful symbionts and potential medicines.</title>
        <authorList>
            <person name="Rayko M."/>
        </authorList>
    </citation>
    <scope>NUCLEOTIDE SEQUENCE [LARGE SCALE GENOMIC DNA]</scope>
    <source>
        <strain evidence="2">Kwan_BN1</strain>
    </source>
</reference>
<accession>A0A7J7JY45</accession>
<keyword evidence="3" id="KW-1185">Reference proteome</keyword>
<keyword evidence="1" id="KW-0472">Membrane</keyword>
<comment type="caution">
    <text evidence="2">The sequence shown here is derived from an EMBL/GenBank/DDBJ whole genome shotgun (WGS) entry which is preliminary data.</text>
</comment>
<dbReference type="OrthoDB" id="10262656at2759"/>